<dbReference type="InterPro" id="IPR028366">
    <property type="entry name" value="PhoU"/>
</dbReference>
<dbReference type="Proteomes" id="UP000739538">
    <property type="component" value="Unassembled WGS sequence"/>
</dbReference>
<dbReference type="EMBL" id="JAGQHS010000232">
    <property type="protein sequence ID" value="MCA9758928.1"/>
    <property type="molecule type" value="Genomic_DNA"/>
</dbReference>
<evidence type="ECO:0000313" key="3">
    <source>
        <dbReference type="EMBL" id="MCA9758928.1"/>
    </source>
</evidence>
<organism evidence="3 4">
    <name type="scientific">Eiseniibacteriota bacterium</name>
    <dbReference type="NCBI Taxonomy" id="2212470"/>
    <lineage>
        <taxon>Bacteria</taxon>
        <taxon>Candidatus Eiseniibacteriota</taxon>
    </lineage>
</organism>
<name>A0A956NJG4_UNCEI</name>
<dbReference type="Pfam" id="PF01636">
    <property type="entry name" value="APH"/>
    <property type="match status" value="1"/>
</dbReference>
<reference evidence="3" key="2">
    <citation type="journal article" date="2021" name="Microbiome">
        <title>Successional dynamics and alternative stable states in a saline activated sludge microbial community over 9 years.</title>
        <authorList>
            <person name="Wang Y."/>
            <person name="Ye J."/>
            <person name="Ju F."/>
            <person name="Liu L."/>
            <person name="Boyd J.A."/>
            <person name="Deng Y."/>
            <person name="Parks D.H."/>
            <person name="Jiang X."/>
            <person name="Yin X."/>
            <person name="Woodcroft B.J."/>
            <person name="Tyson G.W."/>
            <person name="Hugenholtz P."/>
            <person name="Polz M.F."/>
            <person name="Zhang T."/>
        </authorList>
    </citation>
    <scope>NUCLEOTIDE SEQUENCE</scope>
    <source>
        <strain evidence="3">HKST-UBA02</strain>
    </source>
</reference>
<dbReference type="SUPFAM" id="SSF56112">
    <property type="entry name" value="Protein kinase-like (PK-like)"/>
    <property type="match status" value="1"/>
</dbReference>
<dbReference type="InterPro" id="IPR002575">
    <property type="entry name" value="Aminoglycoside_PTrfase"/>
</dbReference>
<feature type="domain" description="PhoU" evidence="2">
    <location>
        <begin position="131"/>
        <end position="206"/>
    </location>
</feature>
<feature type="domain" description="PhoU" evidence="2">
    <location>
        <begin position="27"/>
        <end position="107"/>
    </location>
</feature>
<accession>A0A956NJG4</accession>
<dbReference type="InterPro" id="IPR026022">
    <property type="entry name" value="PhoU_dom"/>
</dbReference>
<dbReference type="InterPro" id="IPR011009">
    <property type="entry name" value="Kinase-like_dom_sf"/>
</dbReference>
<dbReference type="AlphaFoldDB" id="A0A956NJG4"/>
<gene>
    <name evidence="3" type="ORF">KDA27_24245</name>
</gene>
<evidence type="ECO:0000259" key="2">
    <source>
        <dbReference type="Pfam" id="PF01895"/>
    </source>
</evidence>
<dbReference type="SUPFAM" id="SSF109755">
    <property type="entry name" value="PhoU-like"/>
    <property type="match status" value="1"/>
</dbReference>
<dbReference type="PANTHER" id="PTHR42930:SF3">
    <property type="entry name" value="PHOSPHATE-SPECIFIC TRANSPORT SYSTEM ACCESSORY PROTEIN PHOU"/>
    <property type="match status" value="1"/>
</dbReference>
<dbReference type="GO" id="GO:0030643">
    <property type="term" value="P:intracellular phosphate ion homeostasis"/>
    <property type="evidence" value="ECO:0007669"/>
    <property type="project" value="InterPro"/>
</dbReference>
<evidence type="ECO:0000259" key="1">
    <source>
        <dbReference type="Pfam" id="PF01636"/>
    </source>
</evidence>
<dbReference type="Pfam" id="PF01895">
    <property type="entry name" value="PhoU"/>
    <property type="match status" value="2"/>
</dbReference>
<comment type="caution">
    <text evidence="3">The sequence shown here is derived from an EMBL/GenBank/DDBJ whole genome shotgun (WGS) entry which is preliminary data.</text>
</comment>
<dbReference type="InterPro" id="IPR038078">
    <property type="entry name" value="PhoU-like_sf"/>
</dbReference>
<dbReference type="GO" id="GO:0045936">
    <property type="term" value="P:negative regulation of phosphate metabolic process"/>
    <property type="evidence" value="ECO:0007669"/>
    <property type="project" value="InterPro"/>
</dbReference>
<sequence>MRSDLPPTDLSLSEGIDDNLRFLILEVRGQLERTERLLSDLQTSPDRRLQTKDDYIDNLKTVIQRKCFLLAGEVARDNRATVDLLKAIETVAVNLERIADFCENVVSQTQYVLEPEVLDREQFQPFFVAIQTALGLVERALFSRDIKLALRICRSEYEIDGLYKAVFDQLLEELKSGQRTQSLVTAIFIYRYFERMGDSLLNVGEAILSAYLGERIKIGQFEALEDSLESAQLGAEMATVQFLPVKETRSGSRIGRIVPSGDGRTSVIFKDGPTDKIRAERQGVLEWHAIRPGLVPKIYSFHEHGVNASILFEYLPGKNFEEIVLGGEAGELQAALRSICDVLGDVWKRTRLDEPVPARFLDQLRDRLPDIYQVHPEFARPGAGIGTMHVLSFEESLEALSSVEHALAAPFSVFAHGDFNADNVIYEPGSGGVHFIDVHRSKRMDYVQDISVFLVSSFRLPVFDEAARRRIGSTIRTFLEFAGEFANRSGDRYFQARLALGLARSFATSTRFVLDEEFSKTLFFRARYLVDLLRGVPAEELDSFKIPREVLLD</sequence>
<dbReference type="Gene3D" id="1.20.58.220">
    <property type="entry name" value="Phosphate transport system protein phou homolog 2, domain 2"/>
    <property type="match status" value="1"/>
</dbReference>
<dbReference type="Gene3D" id="3.90.1200.10">
    <property type="match status" value="1"/>
</dbReference>
<reference evidence="3" key="1">
    <citation type="submission" date="2020-04" db="EMBL/GenBank/DDBJ databases">
        <authorList>
            <person name="Zhang T."/>
        </authorList>
    </citation>
    <scope>NUCLEOTIDE SEQUENCE</scope>
    <source>
        <strain evidence="3">HKST-UBA02</strain>
    </source>
</reference>
<protein>
    <submittedName>
        <fullName evidence="3">Phosphotransferase</fullName>
    </submittedName>
</protein>
<proteinExistence type="predicted"/>
<evidence type="ECO:0000313" key="4">
    <source>
        <dbReference type="Proteomes" id="UP000739538"/>
    </source>
</evidence>
<feature type="domain" description="Aminoglycoside phosphotransferase" evidence="1">
    <location>
        <begin position="271"/>
        <end position="466"/>
    </location>
</feature>
<dbReference type="PANTHER" id="PTHR42930">
    <property type="entry name" value="PHOSPHATE-SPECIFIC TRANSPORT SYSTEM ACCESSORY PROTEIN PHOU"/>
    <property type="match status" value="1"/>
</dbReference>